<dbReference type="AlphaFoldDB" id="A0A8K0TNF9"/>
<organism evidence="5 6">
    <name type="scientific">Plectosphaerella cucumerina</name>
    <dbReference type="NCBI Taxonomy" id="40658"/>
    <lineage>
        <taxon>Eukaryota</taxon>
        <taxon>Fungi</taxon>
        <taxon>Dikarya</taxon>
        <taxon>Ascomycota</taxon>
        <taxon>Pezizomycotina</taxon>
        <taxon>Sordariomycetes</taxon>
        <taxon>Hypocreomycetidae</taxon>
        <taxon>Glomerellales</taxon>
        <taxon>Plectosphaerellaceae</taxon>
        <taxon>Plectosphaerella</taxon>
    </lineage>
</organism>
<dbReference type="Gene3D" id="3.30.465.10">
    <property type="match status" value="1"/>
</dbReference>
<feature type="chain" id="PRO_5035480389" evidence="3">
    <location>
        <begin position="23"/>
        <end position="602"/>
    </location>
</feature>
<comment type="caution">
    <text evidence="5">The sequence shown here is derived from an EMBL/GenBank/DDBJ whole genome shotgun (WGS) entry which is preliminary data.</text>
</comment>
<feature type="domain" description="FAD-binding PCMH-type" evidence="4">
    <location>
        <begin position="140"/>
        <end position="321"/>
    </location>
</feature>
<gene>
    <name evidence="5" type="ORF">B0T11DRAFT_350262</name>
</gene>
<dbReference type="Proteomes" id="UP000813385">
    <property type="component" value="Unassembled WGS sequence"/>
</dbReference>
<dbReference type="InterPro" id="IPR016169">
    <property type="entry name" value="FAD-bd_PCMH_sub2"/>
</dbReference>
<evidence type="ECO:0000313" key="5">
    <source>
        <dbReference type="EMBL" id="KAH7368703.1"/>
    </source>
</evidence>
<keyword evidence="6" id="KW-1185">Reference proteome</keyword>
<evidence type="ECO:0000256" key="1">
    <source>
        <dbReference type="ARBA" id="ARBA00005466"/>
    </source>
</evidence>
<dbReference type="GO" id="GO:0016491">
    <property type="term" value="F:oxidoreductase activity"/>
    <property type="evidence" value="ECO:0007669"/>
    <property type="project" value="UniProtKB-KW"/>
</dbReference>
<dbReference type="InterPro" id="IPR012951">
    <property type="entry name" value="BBE"/>
</dbReference>
<evidence type="ECO:0000259" key="4">
    <source>
        <dbReference type="PROSITE" id="PS51387"/>
    </source>
</evidence>
<keyword evidence="2" id="KW-0560">Oxidoreductase</keyword>
<feature type="non-terminal residue" evidence="5">
    <location>
        <position position="1"/>
    </location>
</feature>
<dbReference type="Pfam" id="PF08031">
    <property type="entry name" value="BBE"/>
    <property type="match status" value="1"/>
</dbReference>
<dbReference type="PANTHER" id="PTHR13878:SF97">
    <property type="entry name" value="ISOAMYL ALCOHOL OXIDASE"/>
    <property type="match status" value="1"/>
</dbReference>
<dbReference type="InterPro" id="IPR006094">
    <property type="entry name" value="Oxid_FAD_bind_N"/>
</dbReference>
<evidence type="ECO:0000313" key="6">
    <source>
        <dbReference type="Proteomes" id="UP000813385"/>
    </source>
</evidence>
<dbReference type="InterPro" id="IPR050432">
    <property type="entry name" value="FAD-linked_Oxidoreductases_BP"/>
</dbReference>
<dbReference type="PANTHER" id="PTHR13878">
    <property type="entry name" value="GULONOLACTONE OXIDASE"/>
    <property type="match status" value="1"/>
</dbReference>
<reference evidence="5" key="1">
    <citation type="journal article" date="2021" name="Nat. Commun.">
        <title>Genetic determinants of endophytism in the Arabidopsis root mycobiome.</title>
        <authorList>
            <person name="Mesny F."/>
            <person name="Miyauchi S."/>
            <person name="Thiergart T."/>
            <person name="Pickel B."/>
            <person name="Atanasova L."/>
            <person name="Karlsson M."/>
            <person name="Huettel B."/>
            <person name="Barry K.W."/>
            <person name="Haridas S."/>
            <person name="Chen C."/>
            <person name="Bauer D."/>
            <person name="Andreopoulos W."/>
            <person name="Pangilinan J."/>
            <person name="LaButti K."/>
            <person name="Riley R."/>
            <person name="Lipzen A."/>
            <person name="Clum A."/>
            <person name="Drula E."/>
            <person name="Henrissat B."/>
            <person name="Kohler A."/>
            <person name="Grigoriev I.V."/>
            <person name="Martin F.M."/>
            <person name="Hacquard S."/>
        </authorList>
    </citation>
    <scope>NUCLEOTIDE SEQUENCE</scope>
    <source>
        <strain evidence="5">MPI-CAGE-AT-0016</strain>
    </source>
</reference>
<evidence type="ECO:0000256" key="3">
    <source>
        <dbReference type="SAM" id="SignalP"/>
    </source>
</evidence>
<accession>A0A8K0TNF9</accession>
<feature type="non-terminal residue" evidence="5">
    <location>
        <position position="602"/>
    </location>
</feature>
<proteinExistence type="inferred from homology"/>
<name>A0A8K0TNF9_9PEZI</name>
<sequence>AMLAVLKLAAGVAALAAQTVSAGPVRSPGALIPRNVDGQEYACKCYPGEDCWPAQTAWDALDAEVDGNLQLHIPPEAACYNTFDGLLGSVETYDKEKCAEVTAKWADARWNVDTPALNLWKYWTNVTCTPTEDPTESCTLGYYGVYVIMAKTHDHIKAGINFARENNLRLVIRNTGHDFVGRSTGAGSLIINTHSFQDINFHTWTGPGKYRGGAVTIAAGVQGGTVLAAAAKRSPPVTIVTGECATVGVAGGYIGGGGHGPLTSKHGMAADNALQFEVITARGELVTANADENADLFFALRGGGPSTYGVVVSATFRTYEETISAGAHLFINSTHTFDDNLIWEGIRIFHSYGNHFVANEMYTYFEIFPFTFRAVPMVAVGKTVEELDEILRPMVEDLNAAGVPFELTTKGYKTNYDLYLDLFEDELAGLHALSGGWGFVEEDVERNNDGIVEAFRKVQNPRADLPYSGAIIGHFFRPPPASADLGTAALNPRWRNSTNFAISTFLVPEDATLEQKKDYQHVLTDIMDDALKKAGPNGYAYINEADPFLPNWSEHFWGPSVYPKLKCIRDKWDPDMVFFAMATVGTEKWEVIEDNTRLCLRL</sequence>
<keyword evidence="3" id="KW-0732">Signal</keyword>
<feature type="signal peptide" evidence="3">
    <location>
        <begin position="1"/>
        <end position="22"/>
    </location>
</feature>
<dbReference type="PROSITE" id="PS51387">
    <property type="entry name" value="FAD_PCMH"/>
    <property type="match status" value="1"/>
</dbReference>
<dbReference type="OrthoDB" id="9983560at2759"/>
<dbReference type="InterPro" id="IPR016166">
    <property type="entry name" value="FAD-bd_PCMH"/>
</dbReference>
<dbReference type="Pfam" id="PF01565">
    <property type="entry name" value="FAD_binding_4"/>
    <property type="match status" value="1"/>
</dbReference>
<dbReference type="GO" id="GO:0071949">
    <property type="term" value="F:FAD binding"/>
    <property type="evidence" value="ECO:0007669"/>
    <property type="project" value="InterPro"/>
</dbReference>
<evidence type="ECO:0000256" key="2">
    <source>
        <dbReference type="ARBA" id="ARBA00023002"/>
    </source>
</evidence>
<comment type="similarity">
    <text evidence="1">Belongs to the oxygen-dependent FAD-linked oxidoreductase family.</text>
</comment>
<dbReference type="SUPFAM" id="SSF56176">
    <property type="entry name" value="FAD-binding/transporter-associated domain-like"/>
    <property type="match status" value="1"/>
</dbReference>
<protein>
    <submittedName>
        <fullName evidence="5">Isoamyl alcohol oxidase</fullName>
    </submittedName>
</protein>
<dbReference type="InterPro" id="IPR036318">
    <property type="entry name" value="FAD-bd_PCMH-like_sf"/>
</dbReference>
<dbReference type="EMBL" id="JAGPXD010000002">
    <property type="protein sequence ID" value="KAH7368703.1"/>
    <property type="molecule type" value="Genomic_DNA"/>
</dbReference>